<dbReference type="InterPro" id="IPR003879">
    <property type="entry name" value="Butyrophylin_SPRY"/>
</dbReference>
<dbReference type="PROSITE" id="PS50188">
    <property type="entry name" value="B302_SPRY"/>
    <property type="match status" value="1"/>
</dbReference>
<dbReference type="GO" id="GO:0005737">
    <property type="term" value="C:cytoplasm"/>
    <property type="evidence" value="ECO:0007669"/>
    <property type="project" value="UniProtKB-SubCell"/>
</dbReference>
<feature type="domain" description="B30.2/SPRY" evidence="8">
    <location>
        <begin position="793"/>
        <end position="994"/>
    </location>
</feature>
<dbReference type="PROSITE" id="PS51450">
    <property type="entry name" value="LRR"/>
    <property type="match status" value="1"/>
</dbReference>
<dbReference type="OrthoDB" id="120976at2759"/>
<keyword evidence="5" id="KW-0547">Nucleotide-binding</keyword>
<protein>
    <recommendedName>
        <fullName evidence="12">B30.2/SPRY domain-containing protein</fullName>
    </recommendedName>
</protein>
<dbReference type="AlphaFoldDB" id="A0A8B9H655"/>
<evidence type="ECO:0000256" key="7">
    <source>
        <dbReference type="SAM" id="MobiDB-lite"/>
    </source>
</evidence>
<evidence type="ECO:0000259" key="9">
    <source>
        <dbReference type="PROSITE" id="PS50837"/>
    </source>
</evidence>
<dbReference type="PANTHER" id="PTHR24106">
    <property type="entry name" value="NACHT, LRR AND CARD DOMAINS-CONTAINING"/>
    <property type="match status" value="1"/>
</dbReference>
<dbReference type="Pfam" id="PF14484">
    <property type="entry name" value="FISNA"/>
    <property type="match status" value="1"/>
</dbReference>
<dbReference type="InterPro" id="IPR027417">
    <property type="entry name" value="P-loop_NTPase"/>
</dbReference>
<dbReference type="Pfam" id="PF05729">
    <property type="entry name" value="NACHT"/>
    <property type="match status" value="1"/>
</dbReference>
<dbReference type="InterPro" id="IPR007111">
    <property type="entry name" value="NACHT_NTPase"/>
</dbReference>
<dbReference type="Pfam" id="PF13516">
    <property type="entry name" value="LRR_6"/>
    <property type="match status" value="2"/>
</dbReference>
<dbReference type="PRINTS" id="PR01407">
    <property type="entry name" value="BUTYPHLNCDUF"/>
</dbReference>
<dbReference type="Gene3D" id="3.40.50.300">
    <property type="entry name" value="P-loop containing nucleotide triphosphate hydrolases"/>
    <property type="match status" value="1"/>
</dbReference>
<dbReference type="SMART" id="SM01288">
    <property type="entry name" value="FISNA"/>
    <property type="match status" value="1"/>
</dbReference>
<dbReference type="SMART" id="SM00589">
    <property type="entry name" value="PRY"/>
    <property type="match status" value="1"/>
</dbReference>
<dbReference type="InterPro" id="IPR006574">
    <property type="entry name" value="PRY"/>
</dbReference>
<dbReference type="InterPro" id="IPR041075">
    <property type="entry name" value="NOD1/2_WH"/>
</dbReference>
<organism evidence="10 11">
    <name type="scientific">Astyanax mexicanus</name>
    <name type="common">Blind cave fish</name>
    <name type="synonym">Astyanax fasciatus mexicanus</name>
    <dbReference type="NCBI Taxonomy" id="7994"/>
    <lineage>
        <taxon>Eukaryota</taxon>
        <taxon>Metazoa</taxon>
        <taxon>Chordata</taxon>
        <taxon>Craniata</taxon>
        <taxon>Vertebrata</taxon>
        <taxon>Euteleostomi</taxon>
        <taxon>Actinopterygii</taxon>
        <taxon>Neopterygii</taxon>
        <taxon>Teleostei</taxon>
        <taxon>Ostariophysi</taxon>
        <taxon>Characiformes</taxon>
        <taxon>Characoidei</taxon>
        <taxon>Acestrorhamphidae</taxon>
        <taxon>Acestrorhamphinae</taxon>
        <taxon>Astyanax</taxon>
    </lineage>
</organism>
<dbReference type="SUPFAM" id="SSF52047">
    <property type="entry name" value="RNI-like"/>
    <property type="match status" value="1"/>
</dbReference>
<dbReference type="SMART" id="SM00449">
    <property type="entry name" value="SPRY"/>
    <property type="match status" value="1"/>
</dbReference>
<name>A0A8B9H655_ASTMX</name>
<dbReference type="Gene3D" id="3.80.10.10">
    <property type="entry name" value="Ribonuclease Inhibitor"/>
    <property type="match status" value="1"/>
</dbReference>
<gene>
    <name evidence="10" type="primary">LOC103026060</name>
</gene>
<dbReference type="Ensembl" id="ENSAMXT00005007750.1">
    <property type="protein sequence ID" value="ENSAMXP00005006851.1"/>
    <property type="gene ID" value="ENSAMXG00005004091.1"/>
</dbReference>
<dbReference type="InterPro" id="IPR001870">
    <property type="entry name" value="B30.2/SPRY"/>
</dbReference>
<evidence type="ECO:0000256" key="1">
    <source>
        <dbReference type="ARBA" id="ARBA00004496"/>
    </source>
</evidence>
<dbReference type="Pfam" id="PF17779">
    <property type="entry name" value="WHD_NOD2"/>
    <property type="match status" value="1"/>
</dbReference>
<keyword evidence="3" id="KW-0433">Leucine-rich repeat</keyword>
<dbReference type="GO" id="GO:0005524">
    <property type="term" value="F:ATP binding"/>
    <property type="evidence" value="ECO:0007669"/>
    <property type="project" value="UniProtKB-KW"/>
</dbReference>
<dbReference type="FunFam" id="3.40.50.300:FF:000210">
    <property type="entry name" value="Si:dkey-16p6.1"/>
    <property type="match status" value="1"/>
</dbReference>
<accession>A0A8B9H655</accession>
<evidence type="ECO:0000313" key="11">
    <source>
        <dbReference type="Proteomes" id="UP000694621"/>
    </source>
</evidence>
<reference evidence="10" key="1">
    <citation type="submission" date="2025-08" db="UniProtKB">
        <authorList>
            <consortium name="Ensembl"/>
        </authorList>
    </citation>
    <scope>IDENTIFICATION</scope>
</reference>
<sequence>METEIQLETEDKTKPDSSAVELSSVQSSMRAESGGIVNAPSLVSSHFSAPVVFNFNTSTAEHEKEPSVGCDESRKRELRDSLKSCTRNRCNMIYEGTSDGGSSITLTDVYTELYIVEGHTGGVSNQHEVWKIEAMSRAIAVDSPVEFRDVFKKSSDSETLRTVLTLGIAGVGKTVSVQKFALEWAEGRNNEDIDFVFLMSFRDLNPIMDECFSFYKLLCYFYRQLNLKTEDVEALGGCNILLVFDGLDESRLMLNFGSSKIVSDVTETSSVDLLIINLIIGNMLPSARVWITSRPAAAHQVPSRYVNLVTEVRGFNDDQKDEYFKKRISDQEQASKIISHIKKSKSLHIMCHIPVFCWISATVLQLMLDNDKKGEEEERQEEGGDVPTTLTGMYTNFMLYQSDLKVQKYPEKYPKQSKDCAYYSEEILRLAELAYKNLMREKFIFFKKDLQECGIDIEAASVYSGMFTEIFRKEKTLFKSKAYSFVHLSIQEYLAALFVFYMYSTARTNLLNETFAEKLKWRLKSNLHDLHKSAINKSLQSESGHLDLFLRFLLGISLESNQSLLVKIFPQLSLKERVRNTAQFIKRKIRMKISPERSINLFHCLNEMNDHSLVEEIKSYVGSQSDHQLTPAECTALVYLLLMSTDDLEEFDLKKYLKSDEGLRRTIPLVVSSRKALLNDCNLTKQSCEILANALSSSMSCLTELDLSDNDLQDVGILLLAQGLSSVNCKLQLLKLCRCLISEKGCLSLVAALSSSVSKLIKLDISYNNIGKNGVKMIFDIIENPMYHLEELTADHFGEIHMRTSFLSYSIELTLDINTAHRSLRLSDDGRTVSWSLSEISYPDHPDRFQTWKQVMGGEALTGRHYWEVDWGSSVFGVTVGLTYKGIGRTGDASVCLAGHDDQSWSVHCSNYSYCALHRGKKIDLLKTPDENFESERIAVFLDWPAGKLSFYRVDDGDTLIHIYTFHTIFREPVYPIFRLIHHAATLTLSPGEG</sequence>
<dbReference type="SUPFAM" id="SSF49899">
    <property type="entry name" value="Concanavalin A-like lectins/glucanases"/>
    <property type="match status" value="1"/>
</dbReference>
<comment type="subcellular location">
    <subcellularLocation>
        <location evidence="1">Cytoplasm</location>
    </subcellularLocation>
</comment>
<dbReference type="Pfam" id="PF00622">
    <property type="entry name" value="SPRY"/>
    <property type="match status" value="1"/>
</dbReference>
<dbReference type="SUPFAM" id="SSF52540">
    <property type="entry name" value="P-loop containing nucleoside triphosphate hydrolases"/>
    <property type="match status" value="1"/>
</dbReference>
<feature type="region of interest" description="Disordered" evidence="7">
    <location>
        <begin position="1"/>
        <end position="24"/>
    </location>
</feature>
<evidence type="ECO:0000256" key="4">
    <source>
        <dbReference type="ARBA" id="ARBA00022737"/>
    </source>
</evidence>
<evidence type="ECO:0000256" key="5">
    <source>
        <dbReference type="ARBA" id="ARBA00022741"/>
    </source>
</evidence>
<dbReference type="PROSITE" id="PS50837">
    <property type="entry name" value="NACHT"/>
    <property type="match status" value="1"/>
</dbReference>
<feature type="domain" description="NACHT" evidence="9">
    <location>
        <begin position="161"/>
        <end position="297"/>
    </location>
</feature>
<dbReference type="Pfam" id="PF17776">
    <property type="entry name" value="NLRC4_HD2"/>
    <property type="match status" value="1"/>
</dbReference>
<evidence type="ECO:0000256" key="2">
    <source>
        <dbReference type="ARBA" id="ARBA00022490"/>
    </source>
</evidence>
<dbReference type="Gene3D" id="2.60.120.920">
    <property type="match status" value="1"/>
</dbReference>
<dbReference type="InterPro" id="IPR003877">
    <property type="entry name" value="SPRY_dom"/>
</dbReference>
<dbReference type="InterPro" id="IPR041267">
    <property type="entry name" value="NLRP_HD2"/>
</dbReference>
<keyword evidence="6" id="KW-0067">ATP-binding</keyword>
<evidence type="ECO:0008006" key="12">
    <source>
        <dbReference type="Google" id="ProtNLM"/>
    </source>
</evidence>
<evidence type="ECO:0000313" key="10">
    <source>
        <dbReference type="Ensembl" id="ENSAMXP00005006851.1"/>
    </source>
</evidence>
<proteinExistence type="predicted"/>
<dbReference type="Proteomes" id="UP000694621">
    <property type="component" value="Unplaced"/>
</dbReference>
<dbReference type="InterPro" id="IPR029495">
    <property type="entry name" value="NACHT-assoc"/>
</dbReference>
<dbReference type="Pfam" id="PF13765">
    <property type="entry name" value="PRY"/>
    <property type="match status" value="1"/>
</dbReference>
<dbReference type="InterPro" id="IPR013320">
    <property type="entry name" value="ConA-like_dom_sf"/>
</dbReference>
<dbReference type="InterPro" id="IPR043136">
    <property type="entry name" value="B30.2/SPRY_sf"/>
</dbReference>
<evidence type="ECO:0000259" key="8">
    <source>
        <dbReference type="PROSITE" id="PS50188"/>
    </source>
</evidence>
<evidence type="ECO:0000256" key="6">
    <source>
        <dbReference type="ARBA" id="ARBA00022840"/>
    </source>
</evidence>
<dbReference type="CDD" id="cd16040">
    <property type="entry name" value="SPRY_PRY_SNTX"/>
    <property type="match status" value="1"/>
</dbReference>
<evidence type="ECO:0000256" key="3">
    <source>
        <dbReference type="ARBA" id="ARBA00022614"/>
    </source>
</evidence>
<keyword evidence="2" id="KW-0963">Cytoplasm</keyword>
<dbReference type="InterPro" id="IPR001611">
    <property type="entry name" value="Leu-rich_rpt"/>
</dbReference>
<dbReference type="InterPro" id="IPR032675">
    <property type="entry name" value="LRR_dom_sf"/>
</dbReference>
<dbReference type="SMART" id="SM00368">
    <property type="entry name" value="LRR_RI"/>
    <property type="match status" value="3"/>
</dbReference>
<keyword evidence="4" id="KW-0677">Repeat</keyword>
<dbReference type="InterPro" id="IPR051261">
    <property type="entry name" value="NLR"/>
</dbReference>